<reference evidence="1" key="1">
    <citation type="submission" date="2020-05" db="EMBL/GenBank/DDBJ databases">
        <title>Genomic Encyclopedia of Type Strains, Phase IV (KMG-V): Genome sequencing to study the core and pangenomes of soil and plant-associated prokaryotes.</title>
        <authorList>
            <person name="Whitman W."/>
        </authorList>
    </citation>
    <scope>NUCLEOTIDE SEQUENCE</scope>
    <source>
        <strain evidence="1">16F</strain>
    </source>
</reference>
<comment type="caution">
    <text evidence="1">The sequence shown here is derived from an EMBL/GenBank/DDBJ whole genome shotgun (WGS) entry which is preliminary data.</text>
</comment>
<sequence>MDKQTIYNANMHFEHKIWNGELDFWKFELKFFNEKLSELSTRWTNKSVLSQLEHFQNEFILHGGVIEDLEEIIEKHEIRISAQSIIDEVPLDIQLVKMHFEFRNRMETQRSIYLELKKGFFRFLEESM</sequence>
<accession>A0A8J8K9F0</accession>
<protein>
    <submittedName>
        <fullName evidence="1">Uncharacterized protein</fullName>
    </submittedName>
</protein>
<dbReference type="RefSeq" id="WP_173780284.1">
    <property type="nucleotide sequence ID" value="NZ_JABSNO010000027.1"/>
</dbReference>
<organism evidence="1 2">
    <name type="scientific">Frigoriflavimonas asaccharolytica</name>
    <dbReference type="NCBI Taxonomy" id="2735899"/>
    <lineage>
        <taxon>Bacteria</taxon>
        <taxon>Pseudomonadati</taxon>
        <taxon>Bacteroidota</taxon>
        <taxon>Flavobacteriia</taxon>
        <taxon>Flavobacteriales</taxon>
        <taxon>Weeksellaceae</taxon>
        <taxon>Frigoriflavimonas</taxon>
    </lineage>
</organism>
<dbReference type="AlphaFoldDB" id="A0A8J8K9F0"/>
<dbReference type="EMBL" id="JABSNO010000027">
    <property type="protein sequence ID" value="NRS93738.1"/>
    <property type="molecule type" value="Genomic_DNA"/>
</dbReference>
<name>A0A8J8K9F0_9FLAO</name>
<gene>
    <name evidence="1" type="ORF">HNQ03_002829</name>
</gene>
<dbReference type="Proteomes" id="UP000610746">
    <property type="component" value="Unassembled WGS sequence"/>
</dbReference>
<evidence type="ECO:0000313" key="1">
    <source>
        <dbReference type="EMBL" id="NRS93738.1"/>
    </source>
</evidence>
<evidence type="ECO:0000313" key="2">
    <source>
        <dbReference type="Proteomes" id="UP000610746"/>
    </source>
</evidence>
<keyword evidence="2" id="KW-1185">Reference proteome</keyword>
<proteinExistence type="predicted"/>